<evidence type="ECO:0000313" key="2">
    <source>
        <dbReference type="EMBL" id="OGY87640.1"/>
    </source>
</evidence>
<feature type="region of interest" description="Disordered" evidence="1">
    <location>
        <begin position="374"/>
        <end position="435"/>
    </location>
</feature>
<sequence>MVWAGAVSATEKTQWQQQTVYSSNFNAGQYLQKEKDSAGVMHVVFYESETHKLYYTKSADGGTTWSAASIIDSRDGAGVKVQLTVDGQNRPLVTYLRRGNNAFDVVEYAYLANGTWVKATVARDDADPYAGNSLDAPTVFVDNNNIVHVFYKPDQGVHTYFIDAKLQADGTWSKTTVETNAGVCTSISDWQGIDSVYNSQTQKAHVAFKCTGVGTGTGLYIATLSSQGWSVSRETADYPGDGQIISMIVEKNGTVGILHNDTTISYNLYYTFLPTGSTVWSTSVIASEVALGYSDMAVDALGNIHIAYTADGGKLYYMQATSAGLSSQLVTYIDPTFLPKVGEVGIAVNAQNIPVITFAGDRVVYSAVPAVAVPDDNDQKETDDTGNQENNEQNNNNSEEQETNNTDNQETENNNEDTNGQELEEQPAPESESAEDTIFSVATLKVKNIKQKKLKISWQALDGAVSYQAVVYKKINKKYKSVKKYTTTATKIKVDKKYRKKINKKFYVRVRAVDEQGNISLWSKRIRIR</sequence>
<comment type="caution">
    <text evidence="2">The sequence shown here is derived from an EMBL/GenBank/DDBJ whole genome shotgun (WGS) entry which is preliminary data.</text>
</comment>
<protein>
    <submittedName>
        <fullName evidence="2">Uncharacterized protein</fullName>
    </submittedName>
</protein>
<accession>A0A1G2BH75</accession>
<evidence type="ECO:0000256" key="1">
    <source>
        <dbReference type="SAM" id="MobiDB-lite"/>
    </source>
</evidence>
<reference evidence="2 3" key="1">
    <citation type="journal article" date="2016" name="Nat. Commun.">
        <title>Thousands of microbial genomes shed light on interconnected biogeochemical processes in an aquifer system.</title>
        <authorList>
            <person name="Anantharaman K."/>
            <person name="Brown C.T."/>
            <person name="Hug L.A."/>
            <person name="Sharon I."/>
            <person name="Castelle C.J."/>
            <person name="Probst A.J."/>
            <person name="Thomas B.C."/>
            <person name="Singh A."/>
            <person name="Wilkins M.J."/>
            <person name="Karaoz U."/>
            <person name="Brodie E.L."/>
            <person name="Williams K.H."/>
            <person name="Hubbard S.S."/>
            <person name="Banfield J.F."/>
        </authorList>
    </citation>
    <scope>NUCLEOTIDE SEQUENCE [LARGE SCALE GENOMIC DNA]</scope>
</reference>
<dbReference type="AlphaFoldDB" id="A0A1G2BH75"/>
<evidence type="ECO:0000313" key="3">
    <source>
        <dbReference type="Proteomes" id="UP000176420"/>
    </source>
</evidence>
<dbReference type="InterPro" id="IPR013783">
    <property type="entry name" value="Ig-like_fold"/>
</dbReference>
<dbReference type="Proteomes" id="UP000176420">
    <property type="component" value="Unassembled WGS sequence"/>
</dbReference>
<feature type="compositionally biased region" description="Acidic residues" evidence="1">
    <location>
        <begin position="422"/>
        <end position="435"/>
    </location>
</feature>
<name>A0A1G2BH75_9BACT</name>
<gene>
    <name evidence="2" type="ORF">A2319_04285</name>
</gene>
<dbReference type="Gene3D" id="2.60.40.10">
    <property type="entry name" value="Immunoglobulins"/>
    <property type="match status" value="1"/>
</dbReference>
<proteinExistence type="predicted"/>
<dbReference type="EMBL" id="MHKI01000006">
    <property type="protein sequence ID" value="OGY87640.1"/>
    <property type="molecule type" value="Genomic_DNA"/>
</dbReference>
<feature type="compositionally biased region" description="Low complexity" evidence="1">
    <location>
        <begin position="385"/>
        <end position="408"/>
    </location>
</feature>
<dbReference type="SUPFAM" id="SSF89372">
    <property type="entry name" value="Fucose-specific lectin"/>
    <property type="match status" value="1"/>
</dbReference>
<organism evidence="2 3">
    <name type="scientific">Candidatus Kerfeldbacteria bacterium RIFOXYB2_FULL_38_14</name>
    <dbReference type="NCBI Taxonomy" id="1798547"/>
    <lineage>
        <taxon>Bacteria</taxon>
        <taxon>Candidatus Kerfeldiibacteriota</taxon>
    </lineage>
</organism>